<evidence type="ECO:0000256" key="3">
    <source>
        <dbReference type="ARBA" id="ARBA00022764"/>
    </source>
</evidence>
<dbReference type="Proteomes" id="UP000649604">
    <property type="component" value="Unassembled WGS sequence"/>
</dbReference>
<reference evidence="7" key="1">
    <citation type="submission" date="2019-11" db="EMBL/GenBank/DDBJ databases">
        <title>Microbial mats filling the niche in hypersaline microbial mats.</title>
        <authorList>
            <person name="Wong H.L."/>
            <person name="Macleod F.I."/>
            <person name="White R.A. III"/>
            <person name="Burns B.P."/>
        </authorList>
    </citation>
    <scope>NUCLEOTIDE SEQUENCE</scope>
    <source>
        <strain evidence="7">Rbin_158</strain>
    </source>
</reference>
<dbReference type="GO" id="GO:0016829">
    <property type="term" value="F:lyase activity"/>
    <property type="evidence" value="ECO:0007669"/>
    <property type="project" value="UniProtKB-KW"/>
</dbReference>
<evidence type="ECO:0000313" key="8">
    <source>
        <dbReference type="Proteomes" id="UP000649604"/>
    </source>
</evidence>
<keyword evidence="3" id="KW-0574">Periplasm</keyword>
<evidence type="ECO:0000256" key="1">
    <source>
        <dbReference type="ARBA" id="ARBA00004418"/>
    </source>
</evidence>
<evidence type="ECO:0000256" key="4">
    <source>
        <dbReference type="ARBA" id="ARBA00023239"/>
    </source>
</evidence>
<evidence type="ECO:0008006" key="9">
    <source>
        <dbReference type="Google" id="ProtNLM"/>
    </source>
</evidence>
<gene>
    <name evidence="7" type="ORF">GF339_16165</name>
</gene>
<feature type="domain" description="Heparinase II/III-like C-terminal" evidence="5">
    <location>
        <begin position="486"/>
        <end position="707"/>
    </location>
</feature>
<accession>A0A9D5JYG0</accession>
<sequence>MTSLFFFHMKAEDVFYTANPAIERKEQIGVSHLKALFSEFFKQKLHTKSSGETNAREHIALPEFSTKYDIFEYLNFKIPDLQPIKLSLDLGNDEKAFEQFYHYLKIRNTPLFLCNWWKREEIVETLKLHYTESVLSLLEAANQILQQQFLLFSSYPIQADSPIDWNTSYEAGTEGNGILWPPGKAYTRSELLEDSRGDIHFVWALNRHQHFLDLGQAYWYTLDETYVEEFMREINGWIAQNPYPHSVNWVDPYEIALRGIFWLFGYTLFFPSELINEHFFCFFYRMLLVHGHVTYHALSTRTEQSPPRRTHHLVAQAVFLYLLGTLCPEYLHSKTWSTVGWEMLQWKSPLLTEESILDESFVSIAATLELYCLALLIRRNNRYHVPQAMTDGLTRILERFSLFVKPDGTLSRFGEEIPQQLLPGMYRRTQNYGYLFTLAALLLKHPAPVRFSHTLESSLLWFFGNQGMQEYDQLASTAAHEPTSCLLPDTPYAVMQSTVEEQTGYCLISTGVGAAKPSLALKHTDLLSFELFANGYEYLIDSGPYSFSPIDPWNRYFQSGEAHNSVMIDGISHLTFQDREITSLCDQWVSTPTFDFFSGYHTGFDDLQAPVVHRRSFFYYKPTYWIVSDLLTGGGQSHLFEQFFHFPPFRLHVDFTKKRVDIQTEDSQHFLLMPLTPSEMDVSIFTGGESPDSGWISRGYKQPVKSSFIKYGKHGIAPASFHTLLYAYTAQDVLQLSGRCVQALSADDEPLLANEVSALEISSGIETHYFILAYQPHQRLKIDDFLFSGTLCFLRIWQGQVVEIMLYKATLLMLDETVLFEADLPVETLALQVDGTSLYVNCSESYLFRTDLPQITEVFVNKRKSFVKRNAQGKLVISTSKV</sequence>
<keyword evidence="2" id="KW-0732">Signal</keyword>
<protein>
    <recommendedName>
        <fullName evidence="9">Heparin-sulfate lyase N-terminal domain-containing protein</fullName>
    </recommendedName>
</protein>
<dbReference type="PANTHER" id="PTHR39210">
    <property type="entry name" value="HEPARIN-SULFATE LYASE"/>
    <property type="match status" value="1"/>
</dbReference>
<dbReference type="InterPro" id="IPR012480">
    <property type="entry name" value="Hepar_II_III_C"/>
</dbReference>
<evidence type="ECO:0000256" key="2">
    <source>
        <dbReference type="ARBA" id="ARBA00022729"/>
    </source>
</evidence>
<organism evidence="7 8">
    <name type="scientific">candidate division KSB3 bacterium</name>
    <dbReference type="NCBI Taxonomy" id="2044937"/>
    <lineage>
        <taxon>Bacteria</taxon>
        <taxon>candidate division KSB3</taxon>
    </lineage>
</organism>
<evidence type="ECO:0000259" key="5">
    <source>
        <dbReference type="Pfam" id="PF07940"/>
    </source>
</evidence>
<dbReference type="EMBL" id="WJJP01000528">
    <property type="protein sequence ID" value="MBD3326122.1"/>
    <property type="molecule type" value="Genomic_DNA"/>
</dbReference>
<name>A0A9D5JYG0_9BACT</name>
<dbReference type="PANTHER" id="PTHR39210:SF1">
    <property type="entry name" value="HEPARIN-SULFATE LYASE"/>
    <property type="match status" value="1"/>
</dbReference>
<dbReference type="InterPro" id="IPR031680">
    <property type="entry name" value="Hepar_II_III_N"/>
</dbReference>
<comment type="caution">
    <text evidence="7">The sequence shown here is derived from an EMBL/GenBank/DDBJ whole genome shotgun (WGS) entry which is preliminary data.</text>
</comment>
<dbReference type="Pfam" id="PF16889">
    <property type="entry name" value="Hepar_II_III_N"/>
    <property type="match status" value="1"/>
</dbReference>
<dbReference type="InterPro" id="IPR008929">
    <property type="entry name" value="Chondroitin_lyas"/>
</dbReference>
<keyword evidence="4" id="KW-0456">Lyase</keyword>
<dbReference type="Gene3D" id="2.70.98.70">
    <property type="match status" value="1"/>
</dbReference>
<comment type="subcellular location">
    <subcellularLocation>
        <location evidence="1">Periplasm</location>
    </subcellularLocation>
</comment>
<feature type="domain" description="Heparin-sulfate lyase N-terminal" evidence="6">
    <location>
        <begin position="70"/>
        <end position="345"/>
    </location>
</feature>
<evidence type="ECO:0000259" key="6">
    <source>
        <dbReference type="Pfam" id="PF16889"/>
    </source>
</evidence>
<dbReference type="Pfam" id="PF07940">
    <property type="entry name" value="Hepar_II_III_C"/>
    <property type="match status" value="1"/>
</dbReference>
<proteinExistence type="predicted"/>
<dbReference type="SUPFAM" id="SSF48230">
    <property type="entry name" value="Chondroitin AC/alginate lyase"/>
    <property type="match status" value="1"/>
</dbReference>
<dbReference type="GO" id="GO:0042597">
    <property type="term" value="C:periplasmic space"/>
    <property type="evidence" value="ECO:0007669"/>
    <property type="project" value="UniProtKB-SubCell"/>
</dbReference>
<dbReference type="Gene3D" id="1.50.10.100">
    <property type="entry name" value="Chondroitin AC/alginate lyase"/>
    <property type="match status" value="1"/>
</dbReference>
<evidence type="ECO:0000313" key="7">
    <source>
        <dbReference type="EMBL" id="MBD3326122.1"/>
    </source>
</evidence>
<dbReference type="AlphaFoldDB" id="A0A9D5JYG0"/>